<dbReference type="GO" id="GO:0009279">
    <property type="term" value="C:cell outer membrane"/>
    <property type="evidence" value="ECO:0007669"/>
    <property type="project" value="InterPro"/>
</dbReference>
<dbReference type="EMBL" id="JACIDA010000002">
    <property type="protein sequence ID" value="MBB3873026.1"/>
    <property type="molecule type" value="Genomic_DNA"/>
</dbReference>
<reference evidence="2 3" key="1">
    <citation type="submission" date="2020-08" db="EMBL/GenBank/DDBJ databases">
        <title>Genomic Encyclopedia of Type Strains, Phase IV (KMG-IV): sequencing the most valuable type-strain genomes for metagenomic binning, comparative biology and taxonomic classification.</title>
        <authorList>
            <person name="Goeker M."/>
        </authorList>
    </citation>
    <scope>NUCLEOTIDE SEQUENCE [LARGE SCALE GENOMIC DNA]</scope>
    <source>
        <strain evidence="2 3">DSM 14878</strain>
    </source>
</reference>
<dbReference type="RefSeq" id="WP_183197515.1">
    <property type="nucleotide sequence ID" value="NZ_JACIDA010000002.1"/>
</dbReference>
<comment type="caution">
    <text evidence="2">The sequence shown here is derived from an EMBL/GenBank/DDBJ whole genome shotgun (WGS) entry which is preliminary data.</text>
</comment>
<dbReference type="InterPro" id="IPR007939">
    <property type="entry name" value="Cu-R_B_prcur"/>
</dbReference>
<dbReference type="GO" id="GO:0005507">
    <property type="term" value="F:copper ion binding"/>
    <property type="evidence" value="ECO:0007669"/>
    <property type="project" value="InterPro"/>
</dbReference>
<name>A0A7W6F0F2_9CAUL</name>
<evidence type="ECO:0000256" key="1">
    <source>
        <dbReference type="SAM" id="MobiDB-lite"/>
    </source>
</evidence>
<dbReference type="Proteomes" id="UP000532936">
    <property type="component" value="Unassembled WGS sequence"/>
</dbReference>
<dbReference type="AlphaFoldDB" id="A0A7W6F0F2"/>
<dbReference type="GO" id="GO:0006878">
    <property type="term" value="P:intracellular copper ion homeostasis"/>
    <property type="evidence" value="ECO:0007669"/>
    <property type="project" value="InterPro"/>
</dbReference>
<dbReference type="Pfam" id="PF05275">
    <property type="entry name" value="CopB"/>
    <property type="match status" value="1"/>
</dbReference>
<evidence type="ECO:0000313" key="3">
    <source>
        <dbReference type="Proteomes" id="UP000532936"/>
    </source>
</evidence>
<sequence length="282" mass="30830">MTTMPMPVLTPPAPDSAAMQAMPGMNTRPGNPGSVASPMSPMQGGPAPADARDSFDYSGGFSRSVMPGAEASDGLRLGAVFVEQFEAVETNQGSGSAWDVQAWYGGPFDKAWLRTQGDRRGGRTETASVEALWFRPFHPFWGTQLGVRQDFGEGPNRTWAALGVQGVAPYWNAVEATAYVGEDGRTAARLKIATDLRVTQRLVLRPDVEANLFGRSDAARRTGSGLSSTQVGLRLRYEFRREFAPYIGVAWNHGFGETRELRRLSGDPNDEVQWIIGFQVWR</sequence>
<evidence type="ECO:0000313" key="2">
    <source>
        <dbReference type="EMBL" id="MBB3873026.1"/>
    </source>
</evidence>
<feature type="region of interest" description="Disordered" evidence="1">
    <location>
        <begin position="23"/>
        <end position="50"/>
    </location>
</feature>
<gene>
    <name evidence="2" type="ORF">GGR11_002579</name>
</gene>
<proteinExistence type="predicted"/>
<organism evidence="2 3">
    <name type="scientific">Brevundimonas mediterranea</name>
    <dbReference type="NCBI Taxonomy" id="74329"/>
    <lineage>
        <taxon>Bacteria</taxon>
        <taxon>Pseudomonadati</taxon>
        <taxon>Pseudomonadota</taxon>
        <taxon>Alphaproteobacteria</taxon>
        <taxon>Caulobacterales</taxon>
        <taxon>Caulobacteraceae</taxon>
        <taxon>Brevundimonas</taxon>
    </lineage>
</organism>
<accession>A0A7W6F0F2</accession>
<protein>
    <submittedName>
        <fullName evidence="2">Copper resistance protein B</fullName>
    </submittedName>
</protein>